<comment type="caution">
    <text evidence="11">The sequence shown here is derived from an EMBL/GenBank/DDBJ whole genome shotgun (WGS) entry which is preliminary data.</text>
</comment>
<comment type="subcellular location">
    <subcellularLocation>
        <location evidence="1">Membrane</location>
        <topology evidence="1">Lipid-anchor</topology>
    </subcellularLocation>
</comment>
<reference evidence="11" key="1">
    <citation type="submission" date="2020-10" db="EMBL/GenBank/DDBJ databases">
        <authorList>
            <person name="Gilroy R."/>
        </authorList>
    </citation>
    <scope>NUCLEOTIDE SEQUENCE</scope>
    <source>
        <strain evidence="11">ChiSjej1B19-3389</strain>
    </source>
</reference>
<keyword evidence="7" id="KW-0449">Lipoprotein</keyword>
<feature type="signal peptide" evidence="8">
    <location>
        <begin position="1"/>
        <end position="23"/>
    </location>
</feature>
<feature type="domain" description="Spore germination protein N-terminal" evidence="10">
    <location>
        <begin position="23"/>
        <end position="173"/>
    </location>
</feature>
<reference evidence="11" key="2">
    <citation type="journal article" date="2021" name="PeerJ">
        <title>Extensive microbial diversity within the chicken gut microbiome revealed by metagenomics and culture.</title>
        <authorList>
            <person name="Gilroy R."/>
            <person name="Ravi A."/>
            <person name="Getino M."/>
            <person name="Pursley I."/>
            <person name="Horton D.L."/>
            <person name="Alikhan N.F."/>
            <person name="Baker D."/>
            <person name="Gharbi K."/>
            <person name="Hall N."/>
            <person name="Watson M."/>
            <person name="Adriaenssens E.M."/>
            <person name="Foster-Nyarko E."/>
            <person name="Jarju S."/>
            <person name="Secka A."/>
            <person name="Antonio M."/>
            <person name="Oren A."/>
            <person name="Chaudhuri R.R."/>
            <person name="La Ragione R."/>
            <person name="Hildebrand F."/>
            <person name="Pallen M.J."/>
        </authorList>
    </citation>
    <scope>NUCLEOTIDE SEQUENCE</scope>
    <source>
        <strain evidence="11">ChiSjej1B19-3389</strain>
    </source>
</reference>
<dbReference type="Pfam" id="PF05504">
    <property type="entry name" value="Spore_GerAC"/>
    <property type="match status" value="1"/>
</dbReference>
<dbReference type="PANTHER" id="PTHR35789">
    <property type="entry name" value="SPORE GERMINATION PROTEIN B3"/>
    <property type="match status" value="1"/>
</dbReference>
<evidence type="ECO:0000313" key="11">
    <source>
        <dbReference type="EMBL" id="HIQ79837.1"/>
    </source>
</evidence>
<dbReference type="GO" id="GO:0016020">
    <property type="term" value="C:membrane"/>
    <property type="evidence" value="ECO:0007669"/>
    <property type="project" value="UniProtKB-SubCell"/>
</dbReference>
<evidence type="ECO:0000259" key="9">
    <source>
        <dbReference type="Pfam" id="PF05504"/>
    </source>
</evidence>
<evidence type="ECO:0000256" key="6">
    <source>
        <dbReference type="ARBA" id="ARBA00023139"/>
    </source>
</evidence>
<dbReference type="Gene3D" id="3.30.300.210">
    <property type="entry name" value="Nutrient germinant receptor protein C, domain 3"/>
    <property type="match status" value="1"/>
</dbReference>
<evidence type="ECO:0000256" key="3">
    <source>
        <dbReference type="ARBA" id="ARBA00022544"/>
    </source>
</evidence>
<evidence type="ECO:0000256" key="7">
    <source>
        <dbReference type="ARBA" id="ARBA00023288"/>
    </source>
</evidence>
<dbReference type="PANTHER" id="PTHR35789:SF1">
    <property type="entry name" value="SPORE GERMINATION PROTEIN B3"/>
    <property type="match status" value="1"/>
</dbReference>
<organism evidence="11 12">
    <name type="scientific">Candidatus Scatavimonas merdigallinarum</name>
    <dbReference type="NCBI Taxonomy" id="2840914"/>
    <lineage>
        <taxon>Bacteria</taxon>
        <taxon>Bacillati</taxon>
        <taxon>Bacillota</taxon>
        <taxon>Clostridia</taxon>
        <taxon>Eubacteriales</taxon>
        <taxon>Oscillospiraceae</taxon>
        <taxon>Oscillospiraceae incertae sedis</taxon>
        <taxon>Candidatus Scatavimonas</taxon>
    </lineage>
</organism>
<evidence type="ECO:0000256" key="2">
    <source>
        <dbReference type="ARBA" id="ARBA00007886"/>
    </source>
</evidence>
<protein>
    <recommendedName>
        <fullName evidence="13">Ger(X)C family spore germination protein</fullName>
    </recommendedName>
</protein>
<proteinExistence type="inferred from homology"/>
<evidence type="ECO:0000256" key="8">
    <source>
        <dbReference type="SAM" id="SignalP"/>
    </source>
</evidence>
<dbReference type="InterPro" id="IPR008844">
    <property type="entry name" value="Spore_GerAC-like"/>
</dbReference>
<dbReference type="InterPro" id="IPR046953">
    <property type="entry name" value="Spore_GerAC-like_C"/>
</dbReference>
<dbReference type="InterPro" id="IPR038501">
    <property type="entry name" value="Spore_GerAC_C_sf"/>
</dbReference>
<keyword evidence="5" id="KW-0472">Membrane</keyword>
<evidence type="ECO:0000259" key="10">
    <source>
        <dbReference type="Pfam" id="PF25198"/>
    </source>
</evidence>
<dbReference type="AlphaFoldDB" id="A0A9D1CTG4"/>
<dbReference type="InterPro" id="IPR057336">
    <property type="entry name" value="GerAC_N"/>
</dbReference>
<dbReference type="Pfam" id="PF25198">
    <property type="entry name" value="Spore_GerAC_N"/>
    <property type="match status" value="1"/>
</dbReference>
<accession>A0A9D1CTG4</accession>
<dbReference type="EMBL" id="DVFW01000006">
    <property type="protein sequence ID" value="HIQ79837.1"/>
    <property type="molecule type" value="Genomic_DNA"/>
</dbReference>
<comment type="similarity">
    <text evidence="2">Belongs to the GerABKC lipoprotein family.</text>
</comment>
<keyword evidence="3" id="KW-0309">Germination</keyword>
<keyword evidence="6" id="KW-0564">Palmitate</keyword>
<dbReference type="GO" id="GO:0009847">
    <property type="term" value="P:spore germination"/>
    <property type="evidence" value="ECO:0007669"/>
    <property type="project" value="InterPro"/>
</dbReference>
<evidence type="ECO:0000256" key="4">
    <source>
        <dbReference type="ARBA" id="ARBA00022729"/>
    </source>
</evidence>
<gene>
    <name evidence="11" type="ORF">IAD32_00950</name>
</gene>
<evidence type="ECO:0000256" key="1">
    <source>
        <dbReference type="ARBA" id="ARBA00004635"/>
    </source>
</evidence>
<name>A0A9D1CTG4_9FIRM</name>
<feature type="domain" description="Spore germination GerAC-like C-terminal" evidence="9">
    <location>
        <begin position="194"/>
        <end position="343"/>
    </location>
</feature>
<evidence type="ECO:0008006" key="13">
    <source>
        <dbReference type="Google" id="ProtNLM"/>
    </source>
</evidence>
<dbReference type="Proteomes" id="UP000886787">
    <property type="component" value="Unassembled WGS sequence"/>
</dbReference>
<evidence type="ECO:0000256" key="5">
    <source>
        <dbReference type="ARBA" id="ARBA00023136"/>
    </source>
</evidence>
<sequence length="344" mass="37937">MKKTGICLLCLLLMFNLASCTGARQLSERLIIQGIGIDKQGQEYQLTLLYLNTDDAAEEPRTESMSASGKSVMDCMTNSIMQTGKEPLYSQNLFILLGEKTAKAGFEEPLSFFTTYYESRPNVNIFVAKQSAAAIMQTKEITAQQIDMLSENEKRSGRAIVSTLMQMENDLLSGITAPKTLCLTTDGEMVQAAGTAVFQKDRLSFFLSPEESLGALMISGRADTASELILNEKGNVDFTLSNCKSDISPKIQGETLSYHIKISARADVYAEHKLKTEVQASLQERATQVCKNAIETCIKQHNADVFGFLKRLMQTNCAYFKALDDPMSALNKAEFTVTADIKVN</sequence>
<feature type="chain" id="PRO_5039389943" description="Ger(X)C family spore germination protein" evidence="8">
    <location>
        <begin position="24"/>
        <end position="344"/>
    </location>
</feature>
<keyword evidence="4 8" id="KW-0732">Signal</keyword>
<evidence type="ECO:0000313" key="12">
    <source>
        <dbReference type="Proteomes" id="UP000886787"/>
    </source>
</evidence>